<dbReference type="Proteomes" id="UP000283841">
    <property type="component" value="Unassembled WGS sequence"/>
</dbReference>
<proteinExistence type="inferred from homology"/>
<dbReference type="Gene3D" id="3.40.50.720">
    <property type="entry name" value="NAD(P)-binding Rossmann-like Domain"/>
    <property type="match status" value="1"/>
</dbReference>
<organism evidence="4 5">
    <name type="scientific">Byssochlamys spectabilis</name>
    <name type="common">Paecilomyces variotii</name>
    <dbReference type="NCBI Taxonomy" id="264951"/>
    <lineage>
        <taxon>Eukaryota</taxon>
        <taxon>Fungi</taxon>
        <taxon>Dikarya</taxon>
        <taxon>Ascomycota</taxon>
        <taxon>Pezizomycotina</taxon>
        <taxon>Eurotiomycetes</taxon>
        <taxon>Eurotiomycetidae</taxon>
        <taxon>Eurotiales</taxon>
        <taxon>Thermoascaceae</taxon>
        <taxon>Paecilomyces</taxon>
    </lineage>
</organism>
<dbReference type="GO" id="GO:0005811">
    <property type="term" value="C:lipid droplet"/>
    <property type="evidence" value="ECO:0007669"/>
    <property type="project" value="TreeGrafter"/>
</dbReference>
<dbReference type="PANTHER" id="PTHR12286">
    <property type="entry name" value="SACCHAROPINE DEHYDROGENASE-LIKE OXIDOREDUCTASE"/>
    <property type="match status" value="1"/>
</dbReference>
<dbReference type="GO" id="GO:0005886">
    <property type="term" value="C:plasma membrane"/>
    <property type="evidence" value="ECO:0007669"/>
    <property type="project" value="TreeGrafter"/>
</dbReference>
<feature type="transmembrane region" description="Helical" evidence="2">
    <location>
        <begin position="281"/>
        <end position="300"/>
    </location>
</feature>
<dbReference type="Pfam" id="PF03435">
    <property type="entry name" value="Sacchrp_dh_NADP"/>
    <property type="match status" value="1"/>
</dbReference>
<evidence type="ECO:0000313" key="4">
    <source>
        <dbReference type="EMBL" id="RWQ94640.1"/>
    </source>
</evidence>
<dbReference type="InterPro" id="IPR036291">
    <property type="entry name" value="NAD(P)-bd_dom_sf"/>
</dbReference>
<keyword evidence="5" id="KW-1185">Reference proteome</keyword>
<keyword evidence="2" id="KW-0472">Membrane</keyword>
<dbReference type="GO" id="GO:0005739">
    <property type="term" value="C:mitochondrion"/>
    <property type="evidence" value="ECO:0007669"/>
    <property type="project" value="TreeGrafter"/>
</dbReference>
<accession>A0A443HSC1</accession>
<keyword evidence="2" id="KW-1133">Transmembrane helix</keyword>
<feature type="transmembrane region" description="Helical" evidence="2">
    <location>
        <begin position="356"/>
        <end position="373"/>
    </location>
</feature>
<dbReference type="PANTHER" id="PTHR12286:SF5">
    <property type="entry name" value="SACCHAROPINE DEHYDROGENASE-LIKE OXIDOREDUCTASE"/>
    <property type="match status" value="1"/>
</dbReference>
<dbReference type="SUPFAM" id="SSF51735">
    <property type="entry name" value="NAD(P)-binding Rossmann-fold domains"/>
    <property type="match status" value="1"/>
</dbReference>
<reference evidence="4 5" key="1">
    <citation type="journal article" date="2018" name="Front. Microbiol.">
        <title>Genomic and genetic insights into a cosmopolitan fungus, Paecilomyces variotii (Eurotiales).</title>
        <authorList>
            <person name="Urquhart A.S."/>
            <person name="Mondo S.J."/>
            <person name="Makela M.R."/>
            <person name="Hane J.K."/>
            <person name="Wiebenga A."/>
            <person name="He G."/>
            <person name="Mihaltcheva S."/>
            <person name="Pangilinan J."/>
            <person name="Lipzen A."/>
            <person name="Barry K."/>
            <person name="de Vries R.P."/>
            <person name="Grigoriev I.V."/>
            <person name="Idnurm A."/>
        </authorList>
    </citation>
    <scope>NUCLEOTIDE SEQUENCE [LARGE SCALE GENOMIC DNA]</scope>
    <source>
        <strain evidence="4 5">CBS 101075</strain>
    </source>
</reference>
<dbReference type="InterPro" id="IPR051276">
    <property type="entry name" value="Saccharopine_DH-like_oxidrdct"/>
</dbReference>
<dbReference type="AlphaFoldDB" id="A0A443HSC1"/>
<dbReference type="InterPro" id="IPR005097">
    <property type="entry name" value="Sacchrp_dh_NADP-bd"/>
</dbReference>
<name>A0A443HSC1_BYSSP</name>
<evidence type="ECO:0000256" key="2">
    <source>
        <dbReference type="SAM" id="Phobius"/>
    </source>
</evidence>
<dbReference type="GO" id="GO:0009247">
    <property type="term" value="P:glycolipid biosynthetic process"/>
    <property type="evidence" value="ECO:0007669"/>
    <property type="project" value="TreeGrafter"/>
</dbReference>
<protein>
    <submittedName>
        <fullName evidence="4">Putative saccharopine dehydrogenase</fullName>
    </submittedName>
</protein>
<dbReference type="RefSeq" id="XP_028484285.1">
    <property type="nucleotide sequence ID" value="XM_028627130.1"/>
</dbReference>
<dbReference type="VEuPathDB" id="FungiDB:C8Q69DRAFT_299546"/>
<dbReference type="GeneID" id="39596407"/>
<sequence>MASENMFDFVLLGPTGYTGRLCAEHIVQHLPTDIKWALAGRSAGKLEAVARELRDLNPDRIQPEILTVQLVETELRPLAQKTRLIINCVGPYHLYSTPVVQVCAETGTHYVDVTGETPWIRQLIPKYHEPARLNGAIIIPSLGIESTPPDILTWSLVKTIREQLSTGTKEAISCVHEVKSSGPSGGTLATILTTLETTNITDLIKSADPFALAASEPPKQTPRRSLSELVSGVTSVSDLGTLTTSPSGMADTAIVHRSSTLMREFYGPRFYFRHYAHVRNAFVGVVFHYAFLVGIVLLTLSPVRWLVSKFVYAPGQGPRKEDCARDMVEYRAVAIPDVDTPKPKRALGRLIYNGDMYTLTAVFLAEAAMVILYHEAKIKKVSRGGMVTPATLGQEFVDRLDKVGCHIETRLVDN</sequence>
<evidence type="ECO:0000313" key="5">
    <source>
        <dbReference type="Proteomes" id="UP000283841"/>
    </source>
</evidence>
<evidence type="ECO:0000259" key="3">
    <source>
        <dbReference type="Pfam" id="PF03435"/>
    </source>
</evidence>
<gene>
    <name evidence="4" type="ORF">C8Q69DRAFT_299546</name>
</gene>
<comment type="similarity">
    <text evidence="1">Belongs to the saccharopine dehydrogenase family.</text>
</comment>
<comment type="caution">
    <text evidence="4">The sequence shown here is derived from an EMBL/GenBank/DDBJ whole genome shotgun (WGS) entry which is preliminary data.</text>
</comment>
<evidence type="ECO:0000256" key="1">
    <source>
        <dbReference type="ARBA" id="ARBA00038048"/>
    </source>
</evidence>
<keyword evidence="2" id="KW-0812">Transmembrane</keyword>
<dbReference type="EMBL" id="RCNU01000007">
    <property type="protein sequence ID" value="RWQ94640.1"/>
    <property type="molecule type" value="Genomic_DNA"/>
</dbReference>
<dbReference type="OrthoDB" id="10268090at2759"/>
<feature type="domain" description="Saccharopine dehydrogenase NADP binding" evidence="3">
    <location>
        <begin position="10"/>
        <end position="138"/>
    </location>
</feature>